<evidence type="ECO:0000313" key="3">
    <source>
        <dbReference type="Proteomes" id="UP001218218"/>
    </source>
</evidence>
<dbReference type="Proteomes" id="UP001218218">
    <property type="component" value="Unassembled WGS sequence"/>
</dbReference>
<keyword evidence="1" id="KW-1133">Transmembrane helix</keyword>
<accession>A0AAD7EHY2</accession>
<gene>
    <name evidence="2" type="ORF">DFH08DRAFT_710244</name>
</gene>
<dbReference type="EMBL" id="JARIHO010000041">
    <property type="protein sequence ID" value="KAJ7327530.1"/>
    <property type="molecule type" value="Genomic_DNA"/>
</dbReference>
<keyword evidence="3" id="KW-1185">Reference proteome</keyword>
<keyword evidence="1" id="KW-0472">Membrane</keyword>
<sequence>VVIGFVVSYHMMSGYDRYWMGRTAGTNVIRNAHTMARLIWYHVPLCLTPNNGSRFGGGMSFSSLPFAPTMAFDFVFMMVWMVLMLTYVRTRFAVSLKHHLCSELGIYYKDLYDLVIA</sequence>
<evidence type="ECO:0000313" key="2">
    <source>
        <dbReference type="EMBL" id="KAJ7327530.1"/>
    </source>
</evidence>
<protein>
    <submittedName>
        <fullName evidence="2">Uncharacterized protein</fullName>
    </submittedName>
</protein>
<proteinExistence type="predicted"/>
<evidence type="ECO:0000256" key="1">
    <source>
        <dbReference type="SAM" id="Phobius"/>
    </source>
</evidence>
<keyword evidence="1" id="KW-0812">Transmembrane</keyword>
<reference evidence="2" key="1">
    <citation type="submission" date="2023-03" db="EMBL/GenBank/DDBJ databases">
        <title>Massive genome expansion in bonnet fungi (Mycena s.s.) driven by repeated elements and novel gene families across ecological guilds.</title>
        <authorList>
            <consortium name="Lawrence Berkeley National Laboratory"/>
            <person name="Harder C.B."/>
            <person name="Miyauchi S."/>
            <person name="Viragh M."/>
            <person name="Kuo A."/>
            <person name="Thoen E."/>
            <person name="Andreopoulos B."/>
            <person name="Lu D."/>
            <person name="Skrede I."/>
            <person name="Drula E."/>
            <person name="Henrissat B."/>
            <person name="Morin E."/>
            <person name="Kohler A."/>
            <person name="Barry K."/>
            <person name="LaButti K."/>
            <person name="Morin E."/>
            <person name="Salamov A."/>
            <person name="Lipzen A."/>
            <person name="Mereny Z."/>
            <person name="Hegedus B."/>
            <person name="Baldrian P."/>
            <person name="Stursova M."/>
            <person name="Weitz H."/>
            <person name="Taylor A."/>
            <person name="Grigoriev I.V."/>
            <person name="Nagy L.G."/>
            <person name="Martin F."/>
            <person name="Kauserud H."/>
        </authorList>
    </citation>
    <scope>NUCLEOTIDE SEQUENCE</scope>
    <source>
        <strain evidence="2">CBHHK002</strain>
    </source>
</reference>
<organism evidence="2 3">
    <name type="scientific">Mycena albidolilacea</name>
    <dbReference type="NCBI Taxonomy" id="1033008"/>
    <lineage>
        <taxon>Eukaryota</taxon>
        <taxon>Fungi</taxon>
        <taxon>Dikarya</taxon>
        <taxon>Basidiomycota</taxon>
        <taxon>Agaricomycotina</taxon>
        <taxon>Agaricomycetes</taxon>
        <taxon>Agaricomycetidae</taxon>
        <taxon>Agaricales</taxon>
        <taxon>Marasmiineae</taxon>
        <taxon>Mycenaceae</taxon>
        <taxon>Mycena</taxon>
    </lineage>
</organism>
<dbReference type="AlphaFoldDB" id="A0AAD7EHY2"/>
<comment type="caution">
    <text evidence="2">The sequence shown here is derived from an EMBL/GenBank/DDBJ whole genome shotgun (WGS) entry which is preliminary data.</text>
</comment>
<name>A0AAD7EHY2_9AGAR</name>
<feature type="non-terminal residue" evidence="2">
    <location>
        <position position="117"/>
    </location>
</feature>
<feature type="transmembrane region" description="Helical" evidence="1">
    <location>
        <begin position="66"/>
        <end position="88"/>
    </location>
</feature>